<dbReference type="Proteomes" id="UP000662873">
    <property type="component" value="Chromosome"/>
</dbReference>
<evidence type="ECO:0000259" key="2">
    <source>
        <dbReference type="Pfam" id="PF07589"/>
    </source>
</evidence>
<dbReference type="KEGG" id="npy:NPRO_01590"/>
<feature type="signal peptide" evidence="1">
    <location>
        <begin position="1"/>
        <end position="31"/>
    </location>
</feature>
<dbReference type="NCBIfam" id="TIGR02595">
    <property type="entry name" value="PEP_CTERM"/>
    <property type="match status" value="1"/>
</dbReference>
<protein>
    <recommendedName>
        <fullName evidence="2">Ice-binding protein C-terminal domain-containing protein</fullName>
    </recommendedName>
</protein>
<feature type="domain" description="Ice-binding protein C-terminal" evidence="2">
    <location>
        <begin position="279"/>
        <end position="301"/>
    </location>
</feature>
<dbReference type="AlphaFoldDB" id="A0A809SCV8"/>
<evidence type="ECO:0000313" key="3">
    <source>
        <dbReference type="EMBL" id="BBO22564.1"/>
    </source>
</evidence>
<name>A0A809SCV8_9BACT</name>
<gene>
    <name evidence="3" type="ORF">NPRO_01590</name>
</gene>
<sequence>MTNHKSYGRAFAWRTMMLAFSATSLASLALADPFVVDSDMFGYDITVTRYGSLADAMAQQNAVSGPHTVLGADPSDPRGGMRDVWMGFYKDRPSYYNNFAGLMTAWYFTLDPNQGDGWGNPNNTNTGFVQVYDNMADSVVSWTGGWSTLAPGVGDGSSFTFTVTGGMHADPAEYPRLWAAPEIGGAGEITKGIFHEYYVSATVTGLTANDDGFGWYESMDAPGGISGGFTGIFENQSTTRPELNGFYYFSGALNMDNWAVANGGTWGGGVYSPYAYFGAVPEPGSMAALGLGMLALKLRRRSRR</sequence>
<evidence type="ECO:0000313" key="4">
    <source>
        <dbReference type="Proteomes" id="UP000662873"/>
    </source>
</evidence>
<evidence type="ECO:0000256" key="1">
    <source>
        <dbReference type="SAM" id="SignalP"/>
    </source>
</evidence>
<organism evidence="3 4">
    <name type="scientific">Candidatus Nitrosymbiomonas proteolyticus</name>
    <dbReference type="NCBI Taxonomy" id="2608984"/>
    <lineage>
        <taxon>Bacteria</taxon>
        <taxon>Bacillati</taxon>
        <taxon>Armatimonadota</taxon>
        <taxon>Armatimonadota incertae sedis</taxon>
        <taxon>Candidatus Nitrosymbiomonas</taxon>
    </lineage>
</organism>
<keyword evidence="1" id="KW-0732">Signal</keyword>
<reference evidence="3" key="1">
    <citation type="journal article" name="DNA Res.">
        <title>The physiological potential of anammox bacteria as revealed by their core genome structure.</title>
        <authorList>
            <person name="Okubo T."/>
            <person name="Toyoda A."/>
            <person name="Fukuhara K."/>
            <person name="Uchiyama I."/>
            <person name="Harigaya Y."/>
            <person name="Kuroiwa M."/>
            <person name="Suzuki T."/>
            <person name="Murakami Y."/>
            <person name="Suwa Y."/>
            <person name="Takami H."/>
        </authorList>
    </citation>
    <scope>NUCLEOTIDE SEQUENCE</scope>
    <source>
        <strain evidence="3">317325-2</strain>
    </source>
</reference>
<proteinExistence type="predicted"/>
<dbReference type="Pfam" id="PF07589">
    <property type="entry name" value="PEP-CTERM"/>
    <property type="match status" value="1"/>
</dbReference>
<accession>A0A809SCV8</accession>
<dbReference type="EMBL" id="AP021858">
    <property type="protein sequence ID" value="BBO22564.1"/>
    <property type="molecule type" value="Genomic_DNA"/>
</dbReference>
<dbReference type="InterPro" id="IPR013424">
    <property type="entry name" value="Ice-binding_C"/>
</dbReference>
<feature type="chain" id="PRO_5035297950" description="Ice-binding protein C-terminal domain-containing protein" evidence="1">
    <location>
        <begin position="32"/>
        <end position="304"/>
    </location>
</feature>